<dbReference type="EMBL" id="QIBW01000002">
    <property type="protein sequence ID" value="ROT91610.1"/>
    <property type="molecule type" value="Genomic_DNA"/>
</dbReference>
<reference evidence="3" key="1">
    <citation type="submission" date="2018-05" db="EMBL/GenBank/DDBJ databases">
        <title>Genome Sequencing of selected type strains of the family Eggerthellaceae.</title>
        <authorList>
            <person name="Danylec N."/>
            <person name="Stoll D.A."/>
            <person name="Doetsch A."/>
            <person name="Huch M."/>
        </authorList>
    </citation>
    <scope>NUCLEOTIDE SEQUENCE [LARGE SCALE GENOMIC DNA]</scope>
    <source>
        <strain evidence="3">DSM 27213</strain>
    </source>
</reference>
<organism evidence="2 3">
    <name type="scientific">Gordonibacter urolithinfaciens</name>
    <dbReference type="NCBI Taxonomy" id="1335613"/>
    <lineage>
        <taxon>Bacteria</taxon>
        <taxon>Bacillati</taxon>
        <taxon>Actinomycetota</taxon>
        <taxon>Coriobacteriia</taxon>
        <taxon>Eggerthellales</taxon>
        <taxon>Eggerthellaceae</taxon>
        <taxon>Gordonibacter</taxon>
    </lineage>
</organism>
<reference evidence="2" key="2">
    <citation type="journal article" date="2019" name="Int. J. Syst. Evol. Microbiol.">
        <title>Gordonibacter faecihominis is a later heterotypic synonym of Gordonibacter urolithinfaciens.</title>
        <authorList>
            <person name="Danylec N."/>
            <person name="Stoll D.A."/>
            <person name="Huch M."/>
        </authorList>
    </citation>
    <scope>NUCLEOTIDE SEQUENCE</scope>
    <source>
        <strain evidence="2">DSM 27213</strain>
    </source>
</reference>
<accession>A0A423UN67</accession>
<evidence type="ECO:0000313" key="3">
    <source>
        <dbReference type="Proteomes" id="UP000285258"/>
    </source>
</evidence>
<dbReference type="Proteomes" id="UP000462865">
    <property type="component" value="Unassembled WGS sequence"/>
</dbReference>
<name>A0A423UN67_9ACTN</name>
<dbReference type="Proteomes" id="UP000285258">
    <property type="component" value="Unassembled WGS sequence"/>
</dbReference>
<evidence type="ECO:0000313" key="4">
    <source>
        <dbReference type="Proteomes" id="UP000462865"/>
    </source>
</evidence>
<reference evidence="1 4" key="4">
    <citation type="journal article" date="2019" name="Nat. Med.">
        <title>A library of human gut bacterial isolates paired with longitudinal multiomics data enables mechanistic microbiome research.</title>
        <authorList>
            <person name="Poyet M."/>
            <person name="Groussin M."/>
            <person name="Gibbons S.M."/>
            <person name="Avila-Pacheco J."/>
            <person name="Jiang X."/>
            <person name="Kearney S.M."/>
            <person name="Perrotta A.R."/>
            <person name="Berdy B."/>
            <person name="Zhao S."/>
            <person name="Lieberman T.D."/>
            <person name="Swanson P.K."/>
            <person name="Smith M."/>
            <person name="Roesemann S."/>
            <person name="Alexander J.E."/>
            <person name="Rich S.A."/>
            <person name="Livny J."/>
            <person name="Vlamakis H."/>
            <person name="Clish C."/>
            <person name="Bullock K."/>
            <person name="Deik A."/>
            <person name="Scott J."/>
            <person name="Pierce K.A."/>
            <person name="Xavier R.J."/>
            <person name="Alm E.J."/>
        </authorList>
    </citation>
    <scope>NUCLEOTIDE SEQUENCE [LARGE SCALE GENOMIC DNA]</scope>
    <source>
        <strain evidence="1 4">BIOML-A1</strain>
    </source>
</reference>
<reference evidence="2" key="3">
    <citation type="journal article" date="2019" name="Microbiol. Resour. Announc.">
        <title>Draft Genome Sequences of Type Strains of Gordonibacter faecihominis, Paraeggerthella hongkongensis, Parvibacter caecicola,Slackia equolifaciens, Slackia faecicanis, and Slackia isoflavoniconvertens.</title>
        <authorList>
            <person name="Danylec N."/>
            <person name="Stoll D.A."/>
            <person name="Dotsch A."/>
            <person name="Huch M."/>
        </authorList>
    </citation>
    <scope>NUCLEOTIDE SEQUENCE</scope>
    <source>
        <strain evidence="2">DSM 27213</strain>
    </source>
</reference>
<evidence type="ECO:0000313" key="2">
    <source>
        <dbReference type="EMBL" id="ROT91610.1"/>
    </source>
</evidence>
<protein>
    <submittedName>
        <fullName evidence="2">Type II toxin-antitoxin system RelE/ParE family toxin</fullName>
    </submittedName>
</protein>
<dbReference type="InterPro" id="IPR009241">
    <property type="entry name" value="HigB-like"/>
</dbReference>
<gene>
    <name evidence="2" type="ORF">DMP12_02875</name>
    <name evidence="1" type="ORF">GKG38_02185</name>
</gene>
<sequence length="189" mass="21682">MILAAPAQGSCVLLTVICTLSQRFPCKVAALCSCGQARAKALRGRSAGVPPPLQSDNYFVIMQRKAGRMYKVELYHDAKGRSELLDTLRKLEDKSSTDKEARTAYLSMLKAISELEGHGTRIGMPTVRHVRGEIWELRPKSQRVFFFFWKDNTFVLLHSYIKKTQKTPRREIMKAERKKRDWIARHADE</sequence>
<dbReference type="Pfam" id="PF05973">
    <property type="entry name" value="Gp49"/>
    <property type="match status" value="1"/>
</dbReference>
<evidence type="ECO:0000313" key="1">
    <source>
        <dbReference type="EMBL" id="MSA93893.1"/>
    </source>
</evidence>
<comment type="caution">
    <text evidence="2">The sequence shown here is derived from an EMBL/GenBank/DDBJ whole genome shotgun (WGS) entry which is preliminary data.</text>
</comment>
<dbReference type="EMBL" id="WKZA01000005">
    <property type="protein sequence ID" value="MSA93893.1"/>
    <property type="molecule type" value="Genomic_DNA"/>
</dbReference>
<proteinExistence type="predicted"/>
<dbReference type="AlphaFoldDB" id="A0A423UN67"/>